<gene>
    <name evidence="1" type="primary">clpS</name>
    <name evidence="4" type="ORF">BW247_11610</name>
</gene>
<accession>A0A1P8UIM6</accession>
<keyword evidence="4" id="KW-0378">Hydrolase</keyword>
<dbReference type="STRING" id="1765967.BW247_11610"/>
<dbReference type="GO" id="GO:0008233">
    <property type="term" value="F:peptidase activity"/>
    <property type="evidence" value="ECO:0007669"/>
    <property type="project" value="UniProtKB-KW"/>
</dbReference>
<feature type="region of interest" description="Disordered" evidence="2">
    <location>
        <begin position="1"/>
        <end position="22"/>
    </location>
</feature>
<dbReference type="FunFam" id="3.30.1390.10:FF:000002">
    <property type="entry name" value="ATP-dependent Clp protease adapter protein ClpS"/>
    <property type="match status" value="1"/>
</dbReference>
<name>A0A1P8UIM6_9GAMM</name>
<dbReference type="OrthoDB" id="9796121at2"/>
<evidence type="ECO:0000256" key="2">
    <source>
        <dbReference type="SAM" id="MobiDB-lite"/>
    </source>
</evidence>
<proteinExistence type="inferred from homology"/>
<dbReference type="NCBIfam" id="NF000672">
    <property type="entry name" value="PRK00033.1-5"/>
    <property type="match status" value="1"/>
</dbReference>
<dbReference type="InterPro" id="IPR003769">
    <property type="entry name" value="ClpS_core"/>
</dbReference>
<dbReference type="InterPro" id="IPR014719">
    <property type="entry name" value="Ribosomal_bL12_C/ClpS-like"/>
</dbReference>
<comment type="function">
    <text evidence="1">Involved in the modulation of the specificity of the ClpAP-mediated ATP-dependent protein degradation.</text>
</comment>
<dbReference type="Pfam" id="PF02617">
    <property type="entry name" value="ClpS"/>
    <property type="match status" value="1"/>
</dbReference>
<reference evidence="4 5" key="1">
    <citation type="submission" date="2017-01" db="EMBL/GenBank/DDBJ databases">
        <title>Draft sequence of Acidihalobacter ferrooxidans strain DSM 14175 (strain V8).</title>
        <authorList>
            <person name="Khaleque H.N."/>
            <person name="Ramsay J.P."/>
            <person name="Murphy R.J.T."/>
            <person name="Kaksonen A.H."/>
            <person name="Boxall N.J."/>
            <person name="Watkin E.L.J."/>
        </authorList>
    </citation>
    <scope>NUCLEOTIDE SEQUENCE [LARGE SCALE GENOMIC DNA]</scope>
    <source>
        <strain evidence="4 5">V8</strain>
    </source>
</reference>
<keyword evidence="4" id="KW-0645">Protease</keyword>
<dbReference type="KEGG" id="afy:BW247_11610"/>
<feature type="domain" description="Adaptor protein ClpS core" evidence="3">
    <location>
        <begin position="24"/>
        <end position="103"/>
    </location>
</feature>
<sequence length="107" mass="12291">MSDEPELPRDGDGLAIEASRPRLKPPPQYKVLILNDDYTPMEFVVEVLERFFAMDRERATRVMLHVHTRGRGVCGVFSRDIAETKVAQVNDYARQHQHPLLCTLEEA</sequence>
<evidence type="ECO:0000313" key="5">
    <source>
        <dbReference type="Proteomes" id="UP000243807"/>
    </source>
</evidence>
<dbReference type="Proteomes" id="UP000243807">
    <property type="component" value="Chromosome"/>
</dbReference>
<dbReference type="HAMAP" id="MF_00302">
    <property type="entry name" value="ClpS"/>
    <property type="match status" value="1"/>
</dbReference>
<organism evidence="4 5">
    <name type="scientific">Acidihalobacter ferrooxydans</name>
    <dbReference type="NCBI Taxonomy" id="1765967"/>
    <lineage>
        <taxon>Bacteria</taxon>
        <taxon>Pseudomonadati</taxon>
        <taxon>Pseudomonadota</taxon>
        <taxon>Gammaproteobacteria</taxon>
        <taxon>Chromatiales</taxon>
        <taxon>Ectothiorhodospiraceae</taxon>
        <taxon>Acidihalobacter</taxon>
    </lineage>
</organism>
<evidence type="ECO:0000256" key="1">
    <source>
        <dbReference type="HAMAP-Rule" id="MF_00302"/>
    </source>
</evidence>
<dbReference type="RefSeq" id="WP_076837291.1">
    <property type="nucleotide sequence ID" value="NZ_CP019434.1"/>
</dbReference>
<comment type="subunit">
    <text evidence="1">Binds to the N-terminal domain of the chaperone ClpA.</text>
</comment>
<dbReference type="PANTHER" id="PTHR33473">
    <property type="entry name" value="ATP-DEPENDENT CLP PROTEASE ADAPTER PROTEIN CLPS1, CHLOROPLASTIC"/>
    <property type="match status" value="1"/>
</dbReference>
<dbReference type="SUPFAM" id="SSF54736">
    <property type="entry name" value="ClpS-like"/>
    <property type="match status" value="1"/>
</dbReference>
<dbReference type="Gene3D" id="3.30.1390.10">
    <property type="match status" value="1"/>
</dbReference>
<dbReference type="NCBIfam" id="NF000670">
    <property type="entry name" value="PRK00033.1-3"/>
    <property type="match status" value="1"/>
</dbReference>
<comment type="similarity">
    <text evidence="1">Belongs to the ClpS family.</text>
</comment>
<dbReference type="NCBIfam" id="NF000669">
    <property type="entry name" value="PRK00033.1-2"/>
    <property type="match status" value="1"/>
</dbReference>
<dbReference type="PANTHER" id="PTHR33473:SF19">
    <property type="entry name" value="ATP-DEPENDENT CLP PROTEASE ADAPTER PROTEIN CLPS"/>
    <property type="match status" value="1"/>
</dbReference>
<keyword evidence="5" id="KW-1185">Reference proteome</keyword>
<feature type="compositionally biased region" description="Basic and acidic residues" evidence="2">
    <location>
        <begin position="1"/>
        <end position="12"/>
    </location>
</feature>
<dbReference type="GO" id="GO:0006508">
    <property type="term" value="P:proteolysis"/>
    <property type="evidence" value="ECO:0007669"/>
    <property type="project" value="UniProtKB-UniRule"/>
</dbReference>
<protein>
    <recommendedName>
        <fullName evidence="1">ATP-dependent Clp protease adapter protein ClpS</fullName>
    </recommendedName>
</protein>
<dbReference type="GO" id="GO:0030163">
    <property type="term" value="P:protein catabolic process"/>
    <property type="evidence" value="ECO:0007669"/>
    <property type="project" value="InterPro"/>
</dbReference>
<dbReference type="InterPro" id="IPR022935">
    <property type="entry name" value="ClpS"/>
</dbReference>
<evidence type="ECO:0000313" key="4">
    <source>
        <dbReference type="EMBL" id="APZ43654.1"/>
    </source>
</evidence>
<evidence type="ECO:0000259" key="3">
    <source>
        <dbReference type="Pfam" id="PF02617"/>
    </source>
</evidence>
<dbReference type="AlphaFoldDB" id="A0A1P8UIM6"/>
<dbReference type="EMBL" id="CP019434">
    <property type="protein sequence ID" value="APZ43654.1"/>
    <property type="molecule type" value="Genomic_DNA"/>
</dbReference>